<keyword evidence="1" id="KW-0646">Protease inhibitor</keyword>
<protein>
    <recommendedName>
        <fullName evidence="6">Inhibitor I9 domain-containing protein</fullName>
    </recommendedName>
</protein>
<dbReference type="AlphaFoldDB" id="A0A1E4TP25"/>
<evidence type="ECO:0000256" key="4">
    <source>
        <dbReference type="ARBA" id="ARBA00054668"/>
    </source>
</evidence>
<dbReference type="GO" id="GO:0042144">
    <property type="term" value="P:vacuole fusion, non-autophagic"/>
    <property type="evidence" value="ECO:0007669"/>
    <property type="project" value="TreeGrafter"/>
</dbReference>
<evidence type="ECO:0000256" key="5">
    <source>
        <dbReference type="ARBA" id="ARBA00062658"/>
    </source>
</evidence>
<dbReference type="GO" id="GO:0004867">
    <property type="term" value="F:serine-type endopeptidase inhibitor activity"/>
    <property type="evidence" value="ECO:0007669"/>
    <property type="project" value="UniProtKB-KW"/>
</dbReference>
<evidence type="ECO:0000256" key="1">
    <source>
        <dbReference type="ARBA" id="ARBA00022690"/>
    </source>
</evidence>
<dbReference type="FunFam" id="3.30.70.80:FF:000005">
    <property type="entry name" value="Proteinase inhibitor I2B"/>
    <property type="match status" value="1"/>
</dbReference>
<accession>A0A1E4TP25</accession>
<dbReference type="Gene3D" id="3.30.70.80">
    <property type="entry name" value="Peptidase S8 propeptide/proteinase inhibitor I9"/>
    <property type="match status" value="1"/>
</dbReference>
<sequence length="76" mass="8469">MAEEKKSFIITLKETVSDPVISKIKEGIKAAGGEINHEYSLIKGFSAKLPSFHAETLKKDENIVSVEEDKEVHINK</sequence>
<dbReference type="InterPro" id="IPR037045">
    <property type="entry name" value="S8pro/Inhibitor_I9_sf"/>
</dbReference>
<organism evidence="7 8">
    <name type="scientific">Pachysolen tannophilus NRRL Y-2460</name>
    <dbReference type="NCBI Taxonomy" id="669874"/>
    <lineage>
        <taxon>Eukaryota</taxon>
        <taxon>Fungi</taxon>
        <taxon>Dikarya</taxon>
        <taxon>Ascomycota</taxon>
        <taxon>Saccharomycotina</taxon>
        <taxon>Pichiomycetes</taxon>
        <taxon>Pachysolenaceae</taxon>
        <taxon>Pachysolen</taxon>
    </lineage>
</organism>
<evidence type="ECO:0000313" key="8">
    <source>
        <dbReference type="Proteomes" id="UP000094236"/>
    </source>
</evidence>
<dbReference type="EMBL" id="KV454018">
    <property type="protein sequence ID" value="ODV93428.1"/>
    <property type="molecule type" value="Genomic_DNA"/>
</dbReference>
<dbReference type="InterPro" id="IPR010259">
    <property type="entry name" value="S8pro/Inhibitor_I9"/>
</dbReference>
<comment type="subunit">
    <text evidence="5">Part of the heterodimeric LMA1 complex together with the thioredoxin II/TRX2. LMA1 binds to the ATPase SEC18.</text>
</comment>
<evidence type="ECO:0000256" key="3">
    <source>
        <dbReference type="ARBA" id="ARBA00038069"/>
    </source>
</evidence>
<keyword evidence="2" id="KW-0722">Serine protease inhibitor</keyword>
<feature type="domain" description="Inhibitor I9" evidence="6">
    <location>
        <begin position="23"/>
        <end position="74"/>
    </location>
</feature>
<comment type="similarity">
    <text evidence="3">Belongs to the protease inhibitor I9 family.</text>
</comment>
<keyword evidence="8" id="KW-1185">Reference proteome</keyword>
<evidence type="ECO:0000313" key="7">
    <source>
        <dbReference type="EMBL" id="ODV93428.1"/>
    </source>
</evidence>
<dbReference type="Pfam" id="PF05922">
    <property type="entry name" value="Inhibitor_I9"/>
    <property type="match status" value="1"/>
</dbReference>
<proteinExistence type="inferred from homology"/>
<name>A0A1E4TP25_PACTA</name>
<dbReference type="PANTHER" id="PTHR28288">
    <property type="entry name" value="PROTEASE B INHIBITOR 2"/>
    <property type="match status" value="1"/>
</dbReference>
<reference evidence="8" key="1">
    <citation type="submission" date="2016-05" db="EMBL/GenBank/DDBJ databases">
        <title>Comparative genomics of biotechnologically important yeasts.</title>
        <authorList>
            <consortium name="DOE Joint Genome Institute"/>
            <person name="Riley R."/>
            <person name="Haridas S."/>
            <person name="Wolfe K.H."/>
            <person name="Lopes M.R."/>
            <person name="Hittinger C.T."/>
            <person name="Goker M."/>
            <person name="Salamov A."/>
            <person name="Wisecaver J."/>
            <person name="Long T.M."/>
            <person name="Aerts A.L."/>
            <person name="Barry K."/>
            <person name="Choi C."/>
            <person name="Clum A."/>
            <person name="Coughlan A.Y."/>
            <person name="Deshpande S."/>
            <person name="Douglass A.P."/>
            <person name="Hanson S.J."/>
            <person name="Klenk H.-P."/>
            <person name="Labutti K."/>
            <person name="Lapidus A."/>
            <person name="Lindquist E."/>
            <person name="Lipzen A."/>
            <person name="Meier-Kolthoff J.P."/>
            <person name="Ohm R.A."/>
            <person name="Otillar R.P."/>
            <person name="Pangilinan J."/>
            <person name="Peng Y."/>
            <person name="Rokas A."/>
            <person name="Rosa C.A."/>
            <person name="Scheuner C."/>
            <person name="Sibirny A.A."/>
            <person name="Slot J.C."/>
            <person name="Stielow J.B."/>
            <person name="Sun H."/>
            <person name="Kurtzman C.P."/>
            <person name="Blackwell M."/>
            <person name="Grigoriev I.V."/>
            <person name="Jeffries T.W."/>
        </authorList>
    </citation>
    <scope>NUCLEOTIDE SEQUENCE [LARGE SCALE GENOMIC DNA]</scope>
    <source>
        <strain evidence="8">NRRL Y-2460</strain>
    </source>
</reference>
<dbReference type="InterPro" id="IPR052471">
    <property type="entry name" value="PBI_I9"/>
</dbReference>
<dbReference type="PANTHER" id="PTHR28288:SF2">
    <property type="entry name" value="PROTEASE B INHIBITOR 2"/>
    <property type="match status" value="1"/>
</dbReference>
<gene>
    <name evidence="7" type="ORF">PACTADRAFT_18909</name>
</gene>
<dbReference type="OrthoDB" id="5518345at2759"/>
<dbReference type="Proteomes" id="UP000094236">
    <property type="component" value="Unassembled WGS sequence"/>
</dbReference>
<evidence type="ECO:0000256" key="2">
    <source>
        <dbReference type="ARBA" id="ARBA00022900"/>
    </source>
</evidence>
<dbReference type="SUPFAM" id="SSF54897">
    <property type="entry name" value="Protease propeptides/inhibitors"/>
    <property type="match status" value="1"/>
</dbReference>
<comment type="function">
    <text evidence="4">Cytosolic inhibitor of vacuolar proteinase B (yscB), probably regulating protease B activity during limited proteolysis. PBI2 is a component of the LMA1 complex, which is involved in the facilitation of vesicle fusion such as homotypic vacuole and ER-derived COPII vesicle fusion with the Golgi.</text>
</comment>
<evidence type="ECO:0000259" key="6">
    <source>
        <dbReference type="Pfam" id="PF05922"/>
    </source>
</evidence>